<name>A0A6I8LXR4_9PSEU</name>
<dbReference type="Gene3D" id="3.40.50.1820">
    <property type="entry name" value="alpha/beta hydrolase"/>
    <property type="match status" value="1"/>
</dbReference>
<evidence type="ECO:0000256" key="1">
    <source>
        <dbReference type="ARBA" id="ARBA00007169"/>
    </source>
</evidence>
<dbReference type="PANTHER" id="PTHR11487">
    <property type="entry name" value="THIOESTERASE"/>
    <property type="match status" value="1"/>
</dbReference>
<dbReference type="SUPFAM" id="SSF53474">
    <property type="entry name" value="alpha/beta-Hydrolases"/>
    <property type="match status" value="1"/>
</dbReference>
<evidence type="ECO:0000313" key="4">
    <source>
        <dbReference type="Proteomes" id="UP000399805"/>
    </source>
</evidence>
<dbReference type="PANTHER" id="PTHR11487:SF0">
    <property type="entry name" value="S-ACYL FATTY ACID SYNTHASE THIOESTERASE, MEDIUM CHAIN"/>
    <property type="match status" value="1"/>
</dbReference>
<dbReference type="RefSeq" id="WP_155546892.1">
    <property type="nucleotide sequence ID" value="NZ_CABVGP010000002.1"/>
</dbReference>
<evidence type="ECO:0000313" key="3">
    <source>
        <dbReference type="EMBL" id="VVJ22082.1"/>
    </source>
</evidence>
<reference evidence="3 4" key="1">
    <citation type="submission" date="2019-09" db="EMBL/GenBank/DDBJ databases">
        <authorList>
            <person name="Leyn A S."/>
        </authorList>
    </citation>
    <scope>NUCLEOTIDE SEQUENCE [LARGE SCALE GENOMIC DNA]</scope>
    <source>
        <strain evidence="3">AA231_1</strain>
    </source>
</reference>
<accession>A0A6I8LXR4</accession>
<dbReference type="Proteomes" id="UP000399805">
    <property type="component" value="Unassembled WGS sequence"/>
</dbReference>
<proteinExistence type="inferred from homology"/>
<dbReference type="AlphaFoldDB" id="A0A6I8LXR4"/>
<dbReference type="EMBL" id="CABVGP010000002">
    <property type="protein sequence ID" value="VVJ22082.1"/>
    <property type="molecule type" value="Genomic_DNA"/>
</dbReference>
<feature type="domain" description="Thioesterase" evidence="2">
    <location>
        <begin position="17"/>
        <end position="223"/>
    </location>
</feature>
<sequence>MSGWVVPWHPSPAGRPTLVCAPPGGSGCNRFRGWQARLGLAVSVVGVQLPGRENRFAEEHPATFAEAVAAVAADLAALRAGAPLVIVGESFGGLLAYELARATGPDALVLAATEPPGNRSAAEHLVIDERILRDLFVSGPPELRDLDEDSQEFLLDVLRRDDKLADTHVLAEQFRVDCPIHAWSGDLDAVVPGHLLDGWAGYSTAGTTRRSFAGGHTFLTDLADETVPALGSLLC</sequence>
<evidence type="ECO:0000259" key="2">
    <source>
        <dbReference type="Pfam" id="PF00975"/>
    </source>
</evidence>
<dbReference type="InterPro" id="IPR012223">
    <property type="entry name" value="TEII"/>
</dbReference>
<keyword evidence="4" id="KW-1185">Reference proteome</keyword>
<gene>
    <name evidence="3" type="ORF">AA23TX_07093</name>
</gene>
<dbReference type="InterPro" id="IPR029058">
    <property type="entry name" value="AB_hydrolase_fold"/>
</dbReference>
<dbReference type="InterPro" id="IPR001031">
    <property type="entry name" value="Thioesterase"/>
</dbReference>
<organism evidence="3 4">
    <name type="scientific">Amycolatopsis camponoti</name>
    <dbReference type="NCBI Taxonomy" id="2606593"/>
    <lineage>
        <taxon>Bacteria</taxon>
        <taxon>Bacillati</taxon>
        <taxon>Actinomycetota</taxon>
        <taxon>Actinomycetes</taxon>
        <taxon>Pseudonocardiales</taxon>
        <taxon>Pseudonocardiaceae</taxon>
        <taxon>Amycolatopsis</taxon>
    </lineage>
</organism>
<dbReference type="GO" id="GO:0008610">
    <property type="term" value="P:lipid biosynthetic process"/>
    <property type="evidence" value="ECO:0007669"/>
    <property type="project" value="TreeGrafter"/>
</dbReference>
<dbReference type="Pfam" id="PF00975">
    <property type="entry name" value="Thioesterase"/>
    <property type="match status" value="1"/>
</dbReference>
<comment type="similarity">
    <text evidence="1">Belongs to the thioesterase family.</text>
</comment>
<protein>
    <recommendedName>
        <fullName evidence="2">Thioesterase domain-containing protein</fullName>
    </recommendedName>
</protein>